<comment type="caution">
    <text evidence="2">The sequence shown here is derived from an EMBL/GenBank/DDBJ whole genome shotgun (WGS) entry which is preliminary data.</text>
</comment>
<proteinExistence type="predicted"/>
<dbReference type="InterPro" id="IPR014922">
    <property type="entry name" value="YdhG-like"/>
</dbReference>
<feature type="domain" description="YdhG-like" evidence="1">
    <location>
        <begin position="32"/>
        <end position="122"/>
    </location>
</feature>
<evidence type="ECO:0000259" key="1">
    <source>
        <dbReference type="Pfam" id="PF08818"/>
    </source>
</evidence>
<sequence>MRNDNQEYGGIKLKKYQTVDEYINDLPEMEKEVSQIMRELFQDAVPDGVEGISYNMPSIKLEGKTVAYFATAKNHLGFYPTPEPIERFESELKGFETSKGTIQIPYVLPLPASLIRKIIEYRVSQITDK</sequence>
<dbReference type="Pfam" id="PF08818">
    <property type="entry name" value="DUF1801"/>
    <property type="match status" value="1"/>
</dbReference>
<dbReference type="STRING" id="1423778.FC70_GL001470"/>
<accession>A0A0R1RC55</accession>
<evidence type="ECO:0000313" key="2">
    <source>
        <dbReference type="EMBL" id="KRL54672.1"/>
    </source>
</evidence>
<protein>
    <recommendedName>
        <fullName evidence="1">YdhG-like domain-containing protein</fullName>
    </recommendedName>
</protein>
<reference evidence="2 3" key="1">
    <citation type="journal article" date="2015" name="Genome Announc.">
        <title>Expanding the biotechnology potential of lactobacilli through comparative genomics of 213 strains and associated genera.</title>
        <authorList>
            <person name="Sun Z."/>
            <person name="Harris H.M."/>
            <person name="McCann A."/>
            <person name="Guo C."/>
            <person name="Argimon S."/>
            <person name="Zhang W."/>
            <person name="Yang X."/>
            <person name="Jeffery I.B."/>
            <person name="Cooney J.C."/>
            <person name="Kagawa T.F."/>
            <person name="Liu W."/>
            <person name="Song Y."/>
            <person name="Salvetti E."/>
            <person name="Wrobel A."/>
            <person name="Rasinkangas P."/>
            <person name="Parkhill J."/>
            <person name="Rea M.C."/>
            <person name="O'Sullivan O."/>
            <person name="Ritari J."/>
            <person name="Douillard F.P."/>
            <person name="Paul Ross R."/>
            <person name="Yang R."/>
            <person name="Briner A.E."/>
            <person name="Felis G.E."/>
            <person name="de Vos W.M."/>
            <person name="Barrangou R."/>
            <person name="Klaenhammer T.R."/>
            <person name="Caufield P.W."/>
            <person name="Cui Y."/>
            <person name="Zhang H."/>
            <person name="O'Toole P.W."/>
        </authorList>
    </citation>
    <scope>NUCLEOTIDE SEQUENCE [LARGE SCALE GENOMIC DNA]</scope>
    <source>
        <strain evidence="2 3">DSM 15707</strain>
    </source>
</reference>
<dbReference type="Gene3D" id="3.90.1150.200">
    <property type="match status" value="1"/>
</dbReference>
<dbReference type="SUPFAM" id="SSF159888">
    <property type="entry name" value="YdhG-like"/>
    <property type="match status" value="1"/>
</dbReference>
<dbReference type="EMBL" id="AZFE01000032">
    <property type="protein sequence ID" value="KRL54672.1"/>
    <property type="molecule type" value="Genomic_DNA"/>
</dbReference>
<organism evidence="2 3">
    <name type="scientific">Paucilactobacillus oligofermentans DSM 15707 = LMG 22743</name>
    <dbReference type="NCBI Taxonomy" id="1423778"/>
    <lineage>
        <taxon>Bacteria</taxon>
        <taxon>Bacillati</taxon>
        <taxon>Bacillota</taxon>
        <taxon>Bacilli</taxon>
        <taxon>Lactobacillales</taxon>
        <taxon>Lactobacillaceae</taxon>
        <taxon>Paucilactobacillus</taxon>
    </lineage>
</organism>
<gene>
    <name evidence="2" type="ORF">FC70_GL001470</name>
</gene>
<evidence type="ECO:0000313" key="3">
    <source>
        <dbReference type="Proteomes" id="UP000051697"/>
    </source>
</evidence>
<dbReference type="PATRIC" id="fig|1423778.4.peg.1506"/>
<keyword evidence="3" id="KW-1185">Reference proteome</keyword>
<dbReference type="AlphaFoldDB" id="A0A0R1RC55"/>
<dbReference type="Proteomes" id="UP000051697">
    <property type="component" value="Unassembled WGS sequence"/>
</dbReference>
<name>A0A0R1RC55_9LACO</name>